<keyword evidence="2" id="KW-1185">Reference proteome</keyword>
<proteinExistence type="predicted"/>
<evidence type="ECO:0000313" key="1">
    <source>
        <dbReference type="EMBL" id="TFY90152.1"/>
    </source>
</evidence>
<name>A0A4Z0ATK1_9PSED</name>
<gene>
    <name evidence="1" type="ORF">DYL61_21070</name>
</gene>
<dbReference type="OrthoDB" id="7031926at2"/>
<reference evidence="1 2" key="1">
    <citation type="journal article" date="2019" name="Syst. Appl. Microbiol.">
        <title>New species of pathogenic Pseudomonas isolated from citrus in Tunisia: Proposal of Pseudomonas kairouanensis sp. nov. and Pseudomonas nabeulensis sp. nov.</title>
        <authorList>
            <person name="Oueslati M."/>
            <person name="Mulet M."/>
            <person name="Gomila M."/>
            <person name="Berge O."/>
            <person name="Hajlaoui M.R."/>
            <person name="Lalucat J."/>
            <person name="Sadfi-Zouaoui N."/>
            <person name="Garcia-Valdes E."/>
        </authorList>
    </citation>
    <scope>NUCLEOTIDE SEQUENCE [LARGE SCALE GENOMIC DNA]</scope>
    <source>
        <strain evidence="1 2">E10B</strain>
    </source>
</reference>
<dbReference type="Proteomes" id="UP000297734">
    <property type="component" value="Unassembled WGS sequence"/>
</dbReference>
<sequence length="86" mass="9430">MWERLLWRGSLLPLGCEAPPTAGDCCAVEREQAPSPQQARSHRDRGVFVRVITGMSSAYRPWAMALSISQFSEGPRSLVTSTGRPA</sequence>
<dbReference type="EMBL" id="QUZT01000044">
    <property type="protein sequence ID" value="TFY90152.1"/>
    <property type="molecule type" value="Genomic_DNA"/>
</dbReference>
<dbReference type="AlphaFoldDB" id="A0A4Z0ATK1"/>
<protein>
    <submittedName>
        <fullName evidence="1">Uncharacterized protein</fullName>
    </submittedName>
</protein>
<comment type="caution">
    <text evidence="1">The sequence shown here is derived from an EMBL/GenBank/DDBJ whole genome shotgun (WGS) entry which is preliminary data.</text>
</comment>
<accession>A0A4Z0ATK1</accession>
<evidence type="ECO:0000313" key="2">
    <source>
        <dbReference type="Proteomes" id="UP000297734"/>
    </source>
</evidence>
<organism evidence="1 2">
    <name type="scientific">Pseudomonas nabeulensis</name>
    <dbReference type="NCBI Taxonomy" id="2293833"/>
    <lineage>
        <taxon>Bacteria</taxon>
        <taxon>Pseudomonadati</taxon>
        <taxon>Pseudomonadota</taxon>
        <taxon>Gammaproteobacteria</taxon>
        <taxon>Pseudomonadales</taxon>
        <taxon>Pseudomonadaceae</taxon>
        <taxon>Pseudomonas</taxon>
    </lineage>
</organism>